<evidence type="ECO:0000256" key="5">
    <source>
        <dbReference type="ARBA" id="ARBA00023136"/>
    </source>
</evidence>
<dbReference type="GO" id="GO:0016020">
    <property type="term" value="C:membrane"/>
    <property type="evidence" value="ECO:0007669"/>
    <property type="project" value="UniProtKB-SubCell"/>
</dbReference>
<reference evidence="9 10" key="1">
    <citation type="submission" date="2018-11" db="EMBL/GenBank/DDBJ databases">
        <title>Genome assembly of Steccherinum ochraceum LE-BIN_3174, the white-rot fungus of the Steccherinaceae family (The Residual Polyporoid clade, Polyporales, Basidiomycota).</title>
        <authorList>
            <person name="Fedorova T.V."/>
            <person name="Glazunova O.A."/>
            <person name="Landesman E.O."/>
            <person name="Moiseenko K.V."/>
            <person name="Psurtseva N.V."/>
            <person name="Savinova O.S."/>
            <person name="Shakhova N.V."/>
            <person name="Tyazhelova T.V."/>
            <person name="Vasina D.V."/>
        </authorList>
    </citation>
    <scope>NUCLEOTIDE SEQUENCE [LARGE SCALE GENOMIC DNA]</scope>
    <source>
        <strain evidence="9 10">LE-BIN_3174</strain>
    </source>
</reference>
<feature type="coiled-coil region" evidence="6">
    <location>
        <begin position="153"/>
        <end position="180"/>
    </location>
</feature>
<dbReference type="InterPro" id="IPR029058">
    <property type="entry name" value="AB_hydrolase_fold"/>
</dbReference>
<evidence type="ECO:0000256" key="8">
    <source>
        <dbReference type="SAM" id="Phobius"/>
    </source>
</evidence>
<evidence type="ECO:0000313" key="10">
    <source>
        <dbReference type="Proteomes" id="UP000292702"/>
    </source>
</evidence>
<evidence type="ECO:0000256" key="3">
    <source>
        <dbReference type="ARBA" id="ARBA00022692"/>
    </source>
</evidence>
<keyword evidence="10" id="KW-1185">Reference proteome</keyword>
<dbReference type="Proteomes" id="UP000292702">
    <property type="component" value="Unassembled WGS sequence"/>
</dbReference>
<evidence type="ECO:0000313" key="9">
    <source>
        <dbReference type="EMBL" id="TCD64549.1"/>
    </source>
</evidence>
<keyword evidence="3 8" id="KW-0812">Transmembrane</keyword>
<dbReference type="OrthoDB" id="277931at2759"/>
<feature type="transmembrane region" description="Helical" evidence="8">
    <location>
        <begin position="184"/>
        <end position="209"/>
    </location>
</feature>
<evidence type="ECO:0000256" key="4">
    <source>
        <dbReference type="ARBA" id="ARBA00022989"/>
    </source>
</evidence>
<dbReference type="AlphaFoldDB" id="A0A4R0RI51"/>
<keyword evidence="4 8" id="KW-1133">Transmembrane helix</keyword>
<protein>
    <recommendedName>
        <fullName evidence="11">DUF726-domain-containing protein</fullName>
    </recommendedName>
</protein>
<evidence type="ECO:0000256" key="1">
    <source>
        <dbReference type="ARBA" id="ARBA00004141"/>
    </source>
</evidence>
<keyword evidence="5 8" id="KW-0472">Membrane</keyword>
<keyword evidence="6" id="KW-0175">Coiled coil</keyword>
<proteinExistence type="inferred from homology"/>
<dbReference type="EMBL" id="RWJN01000230">
    <property type="protein sequence ID" value="TCD64549.1"/>
    <property type="molecule type" value="Genomic_DNA"/>
</dbReference>
<dbReference type="SUPFAM" id="SSF53474">
    <property type="entry name" value="alpha/beta-Hydrolases"/>
    <property type="match status" value="1"/>
</dbReference>
<feature type="transmembrane region" description="Helical" evidence="8">
    <location>
        <begin position="215"/>
        <end position="248"/>
    </location>
</feature>
<dbReference type="Pfam" id="PF05277">
    <property type="entry name" value="DUF726"/>
    <property type="match status" value="1"/>
</dbReference>
<sequence>MSESKTDLTKITPPKELDDATRLTILEYVTRRLASHRNKAELYARAEGALSSNKDAEKVIRTFVREIDKWSQELLRNTWMACQEVGGKCPELDPLSDTSIVGLPPLPPEHQVSRLLNTVLFIHITSCKSYNAHTRAFLFAFAPLDEEAISATLKNPEKAIEEAERKTKAAKEQQAKKRKTLRRVGIGAGAVVGGVLIGVTGGLAAPLVGAGVGTVLGWLGIGGTVAGVLATGLASSGVVCGALFGVYGSKKSAQAVDRYTSEVNDLAIKPVSAPKDTLAVRICVSGWLGSPEDVTAPWTVFEGEDTFALQWEVDALMELSKALGALVKSEAMRFVGAEVLKRTAFAALWAALSPTIWVRIAQLASNPWAHARSLAVKTGRVLGILLAQRVLGNRPITLVGYSLGSLVIFEALQYLASLPPSETTPLIQDVYLFGAPVTTDERAWSAARRVVAGRLVNGYGSSDYVLAVLSRMSSASWKVAGLQAVEVQGVENVECSFVDGHLKWRGQVGRSLQLCEAPGVSQAEVEKQIEERKEIDQEMEIKPEEVESVLAKGPGVDADEKESLR</sequence>
<dbReference type="PANTHER" id="PTHR17920:SF22">
    <property type="entry name" value="DUF726 DOMAIN PROTEIN (AFU_ORTHOLOGUE AFUA_2G12860)"/>
    <property type="match status" value="1"/>
</dbReference>
<evidence type="ECO:0008006" key="11">
    <source>
        <dbReference type="Google" id="ProtNLM"/>
    </source>
</evidence>
<evidence type="ECO:0000256" key="2">
    <source>
        <dbReference type="ARBA" id="ARBA00009824"/>
    </source>
</evidence>
<accession>A0A4R0RI51</accession>
<feature type="region of interest" description="Disordered" evidence="7">
    <location>
        <begin position="543"/>
        <end position="565"/>
    </location>
</feature>
<comment type="caution">
    <text evidence="9">The sequence shown here is derived from an EMBL/GenBank/DDBJ whole genome shotgun (WGS) entry which is preliminary data.</text>
</comment>
<organism evidence="9 10">
    <name type="scientific">Steccherinum ochraceum</name>
    <dbReference type="NCBI Taxonomy" id="92696"/>
    <lineage>
        <taxon>Eukaryota</taxon>
        <taxon>Fungi</taxon>
        <taxon>Dikarya</taxon>
        <taxon>Basidiomycota</taxon>
        <taxon>Agaricomycotina</taxon>
        <taxon>Agaricomycetes</taxon>
        <taxon>Polyporales</taxon>
        <taxon>Steccherinaceae</taxon>
        <taxon>Steccherinum</taxon>
    </lineage>
</organism>
<evidence type="ECO:0000256" key="7">
    <source>
        <dbReference type="SAM" id="MobiDB-lite"/>
    </source>
</evidence>
<name>A0A4R0RI51_9APHY</name>
<dbReference type="InterPro" id="IPR007941">
    <property type="entry name" value="DUF726"/>
</dbReference>
<comment type="similarity">
    <text evidence="2">Belongs to the TMCO4 family.</text>
</comment>
<evidence type="ECO:0000256" key="6">
    <source>
        <dbReference type="SAM" id="Coils"/>
    </source>
</evidence>
<dbReference type="PANTHER" id="PTHR17920">
    <property type="entry name" value="TRANSMEMBRANE AND COILED-COIL DOMAIN-CONTAINING PROTEIN 4 TMCO4"/>
    <property type="match status" value="1"/>
</dbReference>
<gene>
    <name evidence="9" type="ORF">EIP91_003987</name>
</gene>
<comment type="subcellular location">
    <subcellularLocation>
        <location evidence="1">Membrane</location>
        <topology evidence="1">Multi-pass membrane protein</topology>
    </subcellularLocation>
</comment>